<keyword evidence="4" id="KW-1185">Reference proteome</keyword>
<dbReference type="Pfam" id="PF00857">
    <property type="entry name" value="Isochorismatase"/>
    <property type="match status" value="1"/>
</dbReference>
<dbReference type="CDD" id="cd00431">
    <property type="entry name" value="cysteine_hydrolases"/>
    <property type="match status" value="1"/>
</dbReference>
<dbReference type="Gene3D" id="3.40.50.850">
    <property type="entry name" value="Isochorismatase-like"/>
    <property type="match status" value="1"/>
</dbReference>
<dbReference type="InterPro" id="IPR000868">
    <property type="entry name" value="Isochorismatase-like_dom"/>
</dbReference>
<dbReference type="EMBL" id="CP062006">
    <property type="protein sequence ID" value="QTC86421.1"/>
    <property type="molecule type" value="Genomic_DNA"/>
</dbReference>
<reference evidence="3 4" key="1">
    <citation type="submission" date="2020-09" db="EMBL/GenBank/DDBJ databases">
        <title>Brevundimonas sp. LVF1 isolated from an oligotrophic pond in Goettingen, Germany.</title>
        <authorList>
            <person name="Friedrich I."/>
            <person name="Klassen A."/>
            <person name="Neubauer H."/>
            <person name="Schneider D."/>
            <person name="Hertel R."/>
            <person name="Daniel R."/>
        </authorList>
    </citation>
    <scope>NUCLEOTIDE SEQUENCE [LARGE SCALE GENOMIC DNA]</scope>
    <source>
        <strain evidence="3 4">LVF1</strain>
    </source>
</reference>
<gene>
    <name evidence="3" type="ORF">IFE19_09585</name>
</gene>
<sequence length="191" mass="20854">MEKEAHPAGDRIALLIIDMINDLEFEGAPAVLDQAEAASHAVVGLKAAARRAGAPVIYVNDNFGRWSDDRRQITAHASRKGVRGGAITKRLAPKDDDIFVIKPQHSGFYGTNLQVLLPSLGVTRLVLVGMAADLCVLFTAADAHMRQYRLWTPGDCLVPSKPDRLKPALDILKDGLAADVRLSPELKELWR</sequence>
<accession>A0ABX7SH21</accession>
<evidence type="ECO:0000313" key="4">
    <source>
        <dbReference type="Proteomes" id="UP000663942"/>
    </source>
</evidence>
<dbReference type="RefSeq" id="WP_207821766.1">
    <property type="nucleotide sequence ID" value="NZ_CP062006.1"/>
</dbReference>
<dbReference type="PANTHER" id="PTHR43540">
    <property type="entry name" value="PEROXYUREIDOACRYLATE/UREIDOACRYLATE AMIDOHYDROLASE-RELATED"/>
    <property type="match status" value="1"/>
</dbReference>
<feature type="domain" description="Isochorismatase-like" evidence="2">
    <location>
        <begin position="13"/>
        <end position="173"/>
    </location>
</feature>
<protein>
    <submittedName>
        <fullName evidence="3">Cysteine hydrolase</fullName>
    </submittedName>
</protein>
<dbReference type="SUPFAM" id="SSF52499">
    <property type="entry name" value="Isochorismatase-like hydrolases"/>
    <property type="match status" value="1"/>
</dbReference>
<name>A0ABX7SH21_9CAUL</name>
<dbReference type="Proteomes" id="UP000663942">
    <property type="component" value="Chromosome"/>
</dbReference>
<evidence type="ECO:0000313" key="3">
    <source>
        <dbReference type="EMBL" id="QTC86421.1"/>
    </source>
</evidence>
<dbReference type="PANTHER" id="PTHR43540:SF6">
    <property type="entry name" value="ISOCHORISMATASE-LIKE DOMAIN-CONTAINING PROTEIN"/>
    <property type="match status" value="1"/>
</dbReference>
<proteinExistence type="predicted"/>
<dbReference type="GO" id="GO:0016787">
    <property type="term" value="F:hydrolase activity"/>
    <property type="evidence" value="ECO:0007669"/>
    <property type="project" value="UniProtKB-KW"/>
</dbReference>
<evidence type="ECO:0000259" key="2">
    <source>
        <dbReference type="Pfam" id="PF00857"/>
    </source>
</evidence>
<evidence type="ECO:0000256" key="1">
    <source>
        <dbReference type="ARBA" id="ARBA00022801"/>
    </source>
</evidence>
<dbReference type="InterPro" id="IPR036380">
    <property type="entry name" value="Isochorismatase-like_sf"/>
</dbReference>
<keyword evidence="1 3" id="KW-0378">Hydrolase</keyword>
<dbReference type="InterPro" id="IPR050272">
    <property type="entry name" value="Isochorismatase-like_hydrls"/>
</dbReference>
<organism evidence="3 4">
    <name type="scientific">Brevundimonas pondensis</name>
    <dbReference type="NCBI Taxonomy" id="2774189"/>
    <lineage>
        <taxon>Bacteria</taxon>
        <taxon>Pseudomonadati</taxon>
        <taxon>Pseudomonadota</taxon>
        <taxon>Alphaproteobacteria</taxon>
        <taxon>Caulobacterales</taxon>
        <taxon>Caulobacteraceae</taxon>
        <taxon>Brevundimonas</taxon>
    </lineage>
</organism>